<evidence type="ECO:0000313" key="2">
    <source>
        <dbReference type="Proteomes" id="UP000076532"/>
    </source>
</evidence>
<sequence length="155" mass="17126">MSQNIEHTDTEYLVMDHTELLARQQMENEIKNIDISICEHHPSAFVAFQCTAELTGRIFPTPTGGRPFVLDFVDSQNHRVLDTGLHVYITGIFGSQVDVRDRVLTLGGGGDTPPTGLFVLNPAGTIEITPQELPDEVLKTIGFACSRGVYRPFVL</sequence>
<reference evidence="1 2" key="1">
    <citation type="journal article" date="2016" name="Mol. Biol. Evol.">
        <title>Comparative Genomics of Early-Diverging Mushroom-Forming Fungi Provides Insights into the Origins of Lignocellulose Decay Capabilities.</title>
        <authorList>
            <person name="Nagy L.G."/>
            <person name="Riley R."/>
            <person name="Tritt A."/>
            <person name="Adam C."/>
            <person name="Daum C."/>
            <person name="Floudas D."/>
            <person name="Sun H."/>
            <person name="Yadav J.S."/>
            <person name="Pangilinan J."/>
            <person name="Larsson K.H."/>
            <person name="Matsuura K."/>
            <person name="Barry K."/>
            <person name="Labutti K."/>
            <person name="Kuo R."/>
            <person name="Ohm R.A."/>
            <person name="Bhattacharya S.S."/>
            <person name="Shirouzu T."/>
            <person name="Yoshinaga Y."/>
            <person name="Martin F.M."/>
            <person name="Grigoriev I.V."/>
            <person name="Hibbett D.S."/>
        </authorList>
    </citation>
    <scope>NUCLEOTIDE SEQUENCE [LARGE SCALE GENOMIC DNA]</scope>
    <source>
        <strain evidence="1 2">CBS 109695</strain>
    </source>
</reference>
<evidence type="ECO:0000313" key="1">
    <source>
        <dbReference type="EMBL" id="KZP31086.1"/>
    </source>
</evidence>
<name>A0A166TX99_9AGAM</name>
<proteinExistence type="predicted"/>
<keyword evidence="2" id="KW-1185">Reference proteome</keyword>
<accession>A0A166TX99</accession>
<dbReference type="AlphaFoldDB" id="A0A166TX99"/>
<dbReference type="Proteomes" id="UP000076532">
    <property type="component" value="Unassembled WGS sequence"/>
</dbReference>
<gene>
    <name evidence="1" type="ORF">FIBSPDRAFT_1037924</name>
</gene>
<protein>
    <submittedName>
        <fullName evidence="1">Uncharacterized protein</fullName>
    </submittedName>
</protein>
<organism evidence="1 2">
    <name type="scientific">Athelia psychrophila</name>
    <dbReference type="NCBI Taxonomy" id="1759441"/>
    <lineage>
        <taxon>Eukaryota</taxon>
        <taxon>Fungi</taxon>
        <taxon>Dikarya</taxon>
        <taxon>Basidiomycota</taxon>
        <taxon>Agaricomycotina</taxon>
        <taxon>Agaricomycetes</taxon>
        <taxon>Agaricomycetidae</taxon>
        <taxon>Atheliales</taxon>
        <taxon>Atheliaceae</taxon>
        <taxon>Athelia</taxon>
    </lineage>
</organism>
<dbReference type="EMBL" id="KV417491">
    <property type="protein sequence ID" value="KZP31086.1"/>
    <property type="molecule type" value="Genomic_DNA"/>
</dbReference>